<proteinExistence type="predicted"/>
<protein>
    <submittedName>
        <fullName evidence="1">Uncharacterized protein</fullName>
    </submittedName>
</protein>
<dbReference type="EMBL" id="JABXXV010000004">
    <property type="protein sequence ID" value="NVN46893.1"/>
    <property type="molecule type" value="Genomic_DNA"/>
</dbReference>
<dbReference type="Proteomes" id="UP001516351">
    <property type="component" value="Unassembled WGS sequence"/>
</dbReference>
<reference evidence="1 2" key="1">
    <citation type="submission" date="2020-06" db="EMBL/GenBank/DDBJ databases">
        <title>Synonyms of Asaia species.</title>
        <authorList>
            <person name="Sombolestani A."/>
        </authorList>
    </citation>
    <scope>NUCLEOTIDE SEQUENCE [LARGE SCALE GENOMIC DNA]</scope>
    <source>
        <strain evidence="1 2">LMG 27047</strain>
    </source>
</reference>
<organism evidence="1 2">
    <name type="scientific">Asaia spathodeae</name>
    <dbReference type="NCBI Taxonomy" id="657016"/>
    <lineage>
        <taxon>Bacteria</taxon>
        <taxon>Pseudomonadati</taxon>
        <taxon>Pseudomonadota</taxon>
        <taxon>Alphaproteobacteria</taxon>
        <taxon>Acetobacterales</taxon>
        <taxon>Acetobacteraceae</taxon>
        <taxon>Asaia</taxon>
    </lineage>
</organism>
<accession>A0ABX2P5J5</accession>
<gene>
    <name evidence="1" type="ORF">HW542_08745</name>
</gene>
<evidence type="ECO:0000313" key="2">
    <source>
        <dbReference type="Proteomes" id="UP001516351"/>
    </source>
</evidence>
<comment type="caution">
    <text evidence="1">The sequence shown here is derived from an EMBL/GenBank/DDBJ whole genome shotgun (WGS) entry which is preliminary data.</text>
</comment>
<sequence>MSFNLEKALTLPAIRDMVRRKDEVIGRFGSVFREPALLRRDDYLSFLSLRENHHWTGLERLGRVAADDMANLRAALSLLIDETGSIAARVDKALGMLHGVGIGTLTPILLLAFPDRYGVWNSTSEGEMRSQGLWPQFPRGASVGKKYEILNAVLLDLARKAGTDLWTLDALWWQSNLEKKKDDGRVYGSKERAIWLMADRAEETAKYSNGQLVQTLKKNKDLRMDKESLRRHIEALLDETGDRCAITGLLLDFDGRDHQLSPSLDRIDSNGHYEDGNLQIVAKFINAWKSDMVDREFRRLIDLLRGE</sequence>
<name>A0ABX2P5J5_9PROT</name>
<dbReference type="RefSeq" id="WP_267310076.1">
    <property type="nucleotide sequence ID" value="NZ_JABXXV010000004.1"/>
</dbReference>
<dbReference type="Gene3D" id="3.30.40.220">
    <property type="match status" value="1"/>
</dbReference>
<evidence type="ECO:0000313" key="1">
    <source>
        <dbReference type="EMBL" id="NVN46893.1"/>
    </source>
</evidence>
<keyword evidence="2" id="KW-1185">Reference proteome</keyword>